<name>A0A1X9LSX9_9MICO</name>
<comment type="subcellular location">
    <subcellularLocation>
        <location evidence="1 7">Cell membrane</location>
        <topology evidence="1 7">Multi-pass membrane protein</topology>
    </subcellularLocation>
</comment>
<feature type="transmembrane region" description="Helical" evidence="7">
    <location>
        <begin position="100"/>
        <end position="121"/>
    </location>
</feature>
<dbReference type="AlphaFoldDB" id="A0A1X9LSX9"/>
<keyword evidence="4 7" id="KW-0812">Transmembrane</keyword>
<dbReference type="EMBL" id="CP020715">
    <property type="protein sequence ID" value="ARJ07428.1"/>
    <property type="molecule type" value="Genomic_DNA"/>
</dbReference>
<proteinExistence type="inferred from homology"/>
<dbReference type="Pfam" id="PF00528">
    <property type="entry name" value="BPD_transp_1"/>
    <property type="match status" value="1"/>
</dbReference>
<protein>
    <submittedName>
        <fullName evidence="10">Transporter</fullName>
    </submittedName>
</protein>
<feature type="transmembrane region" description="Helical" evidence="7">
    <location>
        <begin position="133"/>
        <end position="154"/>
    </location>
</feature>
<keyword evidence="2 7" id="KW-0813">Transport</keyword>
<dbReference type="SUPFAM" id="SSF161098">
    <property type="entry name" value="MetI-like"/>
    <property type="match status" value="1"/>
</dbReference>
<gene>
    <name evidence="10" type="ORF">B5808_15360</name>
</gene>
<dbReference type="PROSITE" id="PS50928">
    <property type="entry name" value="ABC_TM1"/>
    <property type="match status" value="1"/>
</dbReference>
<evidence type="ECO:0000259" key="9">
    <source>
        <dbReference type="PROSITE" id="PS50928"/>
    </source>
</evidence>
<keyword evidence="6 7" id="KW-0472">Membrane</keyword>
<sequence length="319" mass="34680">MSDAARRAATPKGTASNPPKAPKRRRNRGYAGSGRDAWLLVLPALIPVAAFSVYPLVQGILLGFTDAEAGLNKVVTFNGIDNYTQLLGNELFWNSFRIGLIWAFGVTILQFLASLGLALLLNLDLKLRWLARTLALVPWAMPPVIIAIMWRLMLNPTYGPINGAMKAVGLPGDINWLGDFSTALPAVIVVGVWAGMPQTTITLLAGLQNVSADLHEAAAIDGANTWQRFWHITLPALRPVIVAITTLDLIWNFNSFALVYVLTAGGPGGQTMLPMLFAYNEAFRYGNFGYAAAMGNVMVVVIAAFLFFYLRSQARSRLS</sequence>
<dbReference type="CDD" id="cd06261">
    <property type="entry name" value="TM_PBP2"/>
    <property type="match status" value="1"/>
</dbReference>
<accession>A0A1X9LSX9</accession>
<evidence type="ECO:0000256" key="1">
    <source>
        <dbReference type="ARBA" id="ARBA00004651"/>
    </source>
</evidence>
<evidence type="ECO:0000313" key="10">
    <source>
        <dbReference type="EMBL" id="ARJ07428.1"/>
    </source>
</evidence>
<dbReference type="GO" id="GO:0005886">
    <property type="term" value="C:plasma membrane"/>
    <property type="evidence" value="ECO:0007669"/>
    <property type="project" value="UniProtKB-SubCell"/>
</dbReference>
<dbReference type="Proteomes" id="UP000192775">
    <property type="component" value="Chromosome"/>
</dbReference>
<evidence type="ECO:0000256" key="7">
    <source>
        <dbReference type="RuleBase" id="RU363032"/>
    </source>
</evidence>
<dbReference type="InterPro" id="IPR000515">
    <property type="entry name" value="MetI-like"/>
</dbReference>
<dbReference type="PANTHER" id="PTHR30193">
    <property type="entry name" value="ABC TRANSPORTER PERMEASE PROTEIN"/>
    <property type="match status" value="1"/>
</dbReference>
<feature type="transmembrane region" description="Helical" evidence="7">
    <location>
        <begin position="288"/>
        <end position="310"/>
    </location>
</feature>
<dbReference type="STRING" id="1619308.B5808_15360"/>
<evidence type="ECO:0000313" key="11">
    <source>
        <dbReference type="Proteomes" id="UP000192775"/>
    </source>
</evidence>
<evidence type="ECO:0000256" key="2">
    <source>
        <dbReference type="ARBA" id="ARBA00022448"/>
    </source>
</evidence>
<dbReference type="KEGG" id="cphy:B5808_15360"/>
<dbReference type="PANTHER" id="PTHR30193:SF44">
    <property type="entry name" value="LACTOSE TRANSPORT SYSTEM PERMEASE PROTEIN LACF"/>
    <property type="match status" value="1"/>
</dbReference>
<feature type="region of interest" description="Disordered" evidence="8">
    <location>
        <begin position="1"/>
        <end position="30"/>
    </location>
</feature>
<evidence type="ECO:0000256" key="4">
    <source>
        <dbReference type="ARBA" id="ARBA00022692"/>
    </source>
</evidence>
<feature type="transmembrane region" description="Helical" evidence="7">
    <location>
        <begin position="249"/>
        <end position="268"/>
    </location>
</feature>
<evidence type="ECO:0000256" key="3">
    <source>
        <dbReference type="ARBA" id="ARBA00022475"/>
    </source>
</evidence>
<feature type="transmembrane region" description="Helical" evidence="7">
    <location>
        <begin position="37"/>
        <end position="57"/>
    </location>
</feature>
<feature type="transmembrane region" description="Helical" evidence="7">
    <location>
        <begin position="174"/>
        <end position="194"/>
    </location>
</feature>
<evidence type="ECO:0000256" key="8">
    <source>
        <dbReference type="SAM" id="MobiDB-lite"/>
    </source>
</evidence>
<keyword evidence="5 7" id="KW-1133">Transmembrane helix</keyword>
<feature type="domain" description="ABC transmembrane type-1" evidence="9">
    <location>
        <begin position="96"/>
        <end position="309"/>
    </location>
</feature>
<evidence type="ECO:0000256" key="5">
    <source>
        <dbReference type="ARBA" id="ARBA00022989"/>
    </source>
</evidence>
<dbReference type="Gene3D" id="1.10.3720.10">
    <property type="entry name" value="MetI-like"/>
    <property type="match status" value="1"/>
</dbReference>
<evidence type="ECO:0000256" key="6">
    <source>
        <dbReference type="ARBA" id="ARBA00023136"/>
    </source>
</evidence>
<comment type="similarity">
    <text evidence="7">Belongs to the binding-protein-dependent transport system permease family.</text>
</comment>
<reference evidence="10 11" key="1">
    <citation type="submission" date="2017-04" db="EMBL/GenBank/DDBJ databases">
        <authorList>
            <person name="Afonso C.L."/>
            <person name="Miller P.J."/>
            <person name="Scott M.A."/>
            <person name="Spackman E."/>
            <person name="Goraichik I."/>
            <person name="Dimitrov K.M."/>
            <person name="Suarez D.L."/>
            <person name="Swayne D.E."/>
        </authorList>
    </citation>
    <scope>NUCLEOTIDE SEQUENCE [LARGE SCALE GENOMIC DNA]</scope>
    <source>
        <strain evidence="11">XA(T)</strain>
    </source>
</reference>
<dbReference type="GO" id="GO:0055085">
    <property type="term" value="P:transmembrane transport"/>
    <property type="evidence" value="ECO:0007669"/>
    <property type="project" value="InterPro"/>
</dbReference>
<keyword evidence="11" id="KW-1185">Reference proteome</keyword>
<keyword evidence="3" id="KW-1003">Cell membrane</keyword>
<dbReference type="InterPro" id="IPR051393">
    <property type="entry name" value="ABC_transporter_permease"/>
</dbReference>
<organism evidence="10 11">
    <name type="scientific">Cnuibacter physcomitrellae</name>
    <dbReference type="NCBI Taxonomy" id="1619308"/>
    <lineage>
        <taxon>Bacteria</taxon>
        <taxon>Bacillati</taxon>
        <taxon>Actinomycetota</taxon>
        <taxon>Actinomycetes</taxon>
        <taxon>Micrococcales</taxon>
        <taxon>Microbacteriaceae</taxon>
        <taxon>Cnuibacter</taxon>
    </lineage>
</organism>
<dbReference type="InterPro" id="IPR035906">
    <property type="entry name" value="MetI-like_sf"/>
</dbReference>